<evidence type="ECO:0000256" key="2">
    <source>
        <dbReference type="ARBA" id="ARBA00022801"/>
    </source>
</evidence>
<accession>A0A1X7V0I4</accession>
<keyword evidence="2" id="KW-0378">Hydrolase</keyword>
<evidence type="ECO:0000313" key="4">
    <source>
        <dbReference type="EnsemblMetazoa" id="Aqu2.1.33299_001"/>
    </source>
</evidence>
<evidence type="ECO:0000256" key="1">
    <source>
        <dbReference type="ARBA" id="ARBA00022723"/>
    </source>
</evidence>
<name>A0A1X7V0I4_AMPQE</name>
<evidence type="ECO:0000259" key="3">
    <source>
        <dbReference type="Pfam" id="PF08797"/>
    </source>
</evidence>
<sequence length="232" mass="25773">MDSYEVNSCVRGYHIYKDIWSPSVGESLICEREINNPEDPYAVAMMKEQSIVGHIPRKISAACSLFLAKEGSSITCIIIGKRQHSWDPPQGGLEVPCKLVFKGKKVAISKIKKLIIATPEAPEQPASKKRKVNVTANDEANEVNLDKYPDSTDKEPTQVNWLALNGKYLTEKDRALITLGNNLSDKHIDFAQEILKKQFPLVNGLKSTLNVVATAPVNPVNFIQIVHTRGNH</sequence>
<dbReference type="EnsemblMetazoa" id="Aqu2.1.33299_001">
    <property type="protein sequence ID" value="Aqu2.1.33299_001"/>
    <property type="gene ID" value="Aqu2.1.33299"/>
</dbReference>
<dbReference type="InParanoid" id="A0A1X7V0I4"/>
<dbReference type="AlphaFoldDB" id="A0A1X7V0I4"/>
<proteinExistence type="predicted"/>
<protein>
    <recommendedName>
        <fullName evidence="3">HIRAN domain-containing protein</fullName>
    </recommendedName>
</protein>
<reference evidence="4" key="1">
    <citation type="submission" date="2017-05" db="UniProtKB">
        <authorList>
            <consortium name="EnsemblMetazoa"/>
        </authorList>
    </citation>
    <scope>IDENTIFICATION</scope>
</reference>
<dbReference type="GO" id="GO:0003676">
    <property type="term" value="F:nucleic acid binding"/>
    <property type="evidence" value="ECO:0007669"/>
    <property type="project" value="InterPro"/>
</dbReference>
<keyword evidence="1" id="KW-0479">Metal-binding</keyword>
<dbReference type="Gene3D" id="3.30.70.2330">
    <property type="match status" value="1"/>
</dbReference>
<dbReference type="GO" id="GO:0008270">
    <property type="term" value="F:zinc ion binding"/>
    <property type="evidence" value="ECO:0007669"/>
    <property type="project" value="InterPro"/>
</dbReference>
<dbReference type="InterPro" id="IPR014905">
    <property type="entry name" value="HIRAN"/>
</dbReference>
<dbReference type="Pfam" id="PF08797">
    <property type="entry name" value="HIRAN"/>
    <property type="match status" value="1"/>
</dbReference>
<organism evidence="4">
    <name type="scientific">Amphimedon queenslandica</name>
    <name type="common">Sponge</name>
    <dbReference type="NCBI Taxonomy" id="400682"/>
    <lineage>
        <taxon>Eukaryota</taxon>
        <taxon>Metazoa</taxon>
        <taxon>Porifera</taxon>
        <taxon>Demospongiae</taxon>
        <taxon>Heteroscleromorpha</taxon>
        <taxon>Haplosclerida</taxon>
        <taxon>Niphatidae</taxon>
        <taxon>Amphimedon</taxon>
    </lineage>
</organism>
<feature type="domain" description="HIRAN" evidence="3">
    <location>
        <begin position="23"/>
        <end position="83"/>
    </location>
</feature>
<dbReference type="GO" id="GO:0016818">
    <property type="term" value="F:hydrolase activity, acting on acid anhydrides, in phosphorus-containing anhydrides"/>
    <property type="evidence" value="ECO:0007669"/>
    <property type="project" value="InterPro"/>
</dbReference>